<dbReference type="EMBL" id="JAAZKV010000009">
    <property type="protein sequence ID" value="NMA44435.1"/>
    <property type="molecule type" value="Genomic_DNA"/>
</dbReference>
<dbReference type="Proteomes" id="UP000526302">
    <property type="component" value="Unassembled WGS sequence"/>
</dbReference>
<dbReference type="Pfam" id="PF00437">
    <property type="entry name" value="T2SSE"/>
    <property type="match status" value="1"/>
</dbReference>
<comment type="similarity">
    <text evidence="1">Belongs to the GSP E family.</text>
</comment>
<dbReference type="GO" id="GO:0016887">
    <property type="term" value="F:ATP hydrolysis activity"/>
    <property type="evidence" value="ECO:0007669"/>
    <property type="project" value="InterPro"/>
</dbReference>
<proteinExistence type="inferred from homology"/>
<evidence type="ECO:0000256" key="2">
    <source>
        <dbReference type="SAM" id="Coils"/>
    </source>
</evidence>
<reference evidence="5 6" key="1">
    <citation type="journal article" date="2020" name="Biotechnol. Biofuels">
        <title>New insights from the biogas microbiome by comprehensive genome-resolved metagenomics of nearly 1600 species originating from multiple anaerobic digesters.</title>
        <authorList>
            <person name="Campanaro S."/>
            <person name="Treu L."/>
            <person name="Rodriguez-R L.M."/>
            <person name="Kovalovszki A."/>
            <person name="Ziels R.M."/>
            <person name="Maus I."/>
            <person name="Zhu X."/>
            <person name="Kougias P.G."/>
            <person name="Basile A."/>
            <person name="Luo G."/>
            <person name="Schluter A."/>
            <person name="Konstantinidis K.T."/>
            <person name="Angelidaki I."/>
        </authorList>
    </citation>
    <scope>NUCLEOTIDE SEQUENCE [LARGE SCALE GENOMIC DNA]</scope>
    <source>
        <strain evidence="5">AS22ysBPME_79</strain>
    </source>
</reference>
<feature type="domain" description="Bacterial type II secretion system protein E" evidence="4">
    <location>
        <begin position="181"/>
        <end position="530"/>
    </location>
</feature>
<dbReference type="Gene3D" id="3.40.50.300">
    <property type="entry name" value="P-loop containing nucleotide triphosphate hydrolases"/>
    <property type="match status" value="1"/>
</dbReference>
<dbReference type="CDD" id="cd01130">
    <property type="entry name" value="VirB11-like_ATPase"/>
    <property type="match status" value="1"/>
</dbReference>
<dbReference type="InterPro" id="IPR050921">
    <property type="entry name" value="T4SS_GSP_E_ATPase"/>
</dbReference>
<dbReference type="PANTHER" id="PTHR30486">
    <property type="entry name" value="TWITCHING MOTILITY PROTEIN PILT"/>
    <property type="match status" value="1"/>
</dbReference>
<organism evidence="5 6">
    <name type="scientific">Candidatus Iainarchaeum sp</name>
    <dbReference type="NCBI Taxonomy" id="3101447"/>
    <lineage>
        <taxon>Archaea</taxon>
        <taxon>Candidatus Iainarchaeota</taxon>
        <taxon>Candidatus Iainarchaeia</taxon>
        <taxon>Candidatus Iainarchaeales</taxon>
        <taxon>Candidatus Iainarchaeaceae</taxon>
        <taxon>Candidatus Iainarchaeum</taxon>
    </lineage>
</organism>
<protein>
    <submittedName>
        <fullName evidence="5">CpaF family protein</fullName>
    </submittedName>
</protein>
<gene>
    <name evidence="5" type="ORF">GX950_01310</name>
</gene>
<dbReference type="AlphaFoldDB" id="A0A7K4BZ07"/>
<dbReference type="Gene3D" id="3.30.450.380">
    <property type="match status" value="1"/>
</dbReference>
<dbReference type="InterPro" id="IPR027417">
    <property type="entry name" value="P-loop_NTPase"/>
</dbReference>
<keyword evidence="2" id="KW-0175">Coiled coil</keyword>
<evidence type="ECO:0000256" key="3">
    <source>
        <dbReference type="SAM" id="MobiDB-lite"/>
    </source>
</evidence>
<name>A0A7K4BZ07_9ARCH</name>
<evidence type="ECO:0000259" key="4">
    <source>
        <dbReference type="Pfam" id="PF00437"/>
    </source>
</evidence>
<evidence type="ECO:0000313" key="5">
    <source>
        <dbReference type="EMBL" id="NMA44435.1"/>
    </source>
</evidence>
<feature type="coiled-coil region" evidence="2">
    <location>
        <begin position="5"/>
        <end position="39"/>
    </location>
</feature>
<accession>A0A7K4BZ07</accession>
<dbReference type="SUPFAM" id="SSF52540">
    <property type="entry name" value="P-loop containing nucleoside triphosphate hydrolases"/>
    <property type="match status" value="1"/>
</dbReference>
<feature type="coiled-coil region" evidence="2">
    <location>
        <begin position="516"/>
        <end position="550"/>
    </location>
</feature>
<dbReference type="InterPro" id="IPR001482">
    <property type="entry name" value="T2SS/T4SS_dom"/>
</dbReference>
<comment type="caution">
    <text evidence="5">The sequence shown here is derived from an EMBL/GenBank/DDBJ whole genome shotgun (WGS) entry which is preliminary data.</text>
</comment>
<evidence type="ECO:0000256" key="1">
    <source>
        <dbReference type="ARBA" id="ARBA00006611"/>
    </source>
</evidence>
<sequence length="557" mass="64013">MVANYNYLNEIIKEAKKENTNIEQKMDNIIQNKPEEKEEELARTIKKEEMQKIEDIEEDPSTEKNETEKELDQEKKIELASYGKVKIYKIPGKPLNYYYVPTTRPTAVERKIINTLKEATTRLVSSATYKIRNQDEKRIIYKQKIIEIIQNNPNLRIPESKTLFYAEAVVREMVGYGLIDDLIKDDNLEEIMIIGSKKPVFVFHRQYEMMQTNIEFYSEQEIEDLINRIAREIGRRVDVASPLLDARLADGSRVNATIPPASISGGTLTIRKFRDDPYSIIDLIKLNTISSEVAAFLWMCVEGLNTKPANILIAGGTGSGKTTLLNVMAALIPDRERIITIEDTAEINIPTNHWIRLEARPPGIEGTGELKLDVLTKNSLRMRPDRILVGEIRHEEAFTLFTAINTGHDGCLGTVHANSPQETIVRVTSPPMNVPEIMLSGLDLIIVEHRYYDRRKGTIRRVSEISEVYGALEGKAKTQTIYQRDPARDVIEKTIIESQYIKNLQNYTGLSREQIMAEQEIRKQFLEKLLERNIREIKQVSTEMKNFLEQRKKFGEQ</sequence>
<feature type="region of interest" description="Disordered" evidence="3">
    <location>
        <begin position="47"/>
        <end position="70"/>
    </location>
</feature>
<evidence type="ECO:0000313" key="6">
    <source>
        <dbReference type="Proteomes" id="UP000526302"/>
    </source>
</evidence>
<feature type="compositionally biased region" description="Basic and acidic residues" evidence="3">
    <location>
        <begin position="61"/>
        <end position="70"/>
    </location>
</feature>
<dbReference type="PANTHER" id="PTHR30486:SF15">
    <property type="entry name" value="TYPE II_IV SECRETION SYSTEM ATPASE"/>
    <property type="match status" value="1"/>
</dbReference>